<feature type="compositionally biased region" description="Polar residues" evidence="1">
    <location>
        <begin position="64"/>
        <end position="87"/>
    </location>
</feature>
<feature type="compositionally biased region" description="Basic and acidic residues" evidence="1">
    <location>
        <begin position="88"/>
        <end position="100"/>
    </location>
</feature>
<evidence type="ECO:0000313" key="2">
    <source>
        <dbReference type="EMBL" id="KAJ5731857.1"/>
    </source>
</evidence>
<name>A0AAD6MXF0_9EURO</name>
<evidence type="ECO:0000313" key="3">
    <source>
        <dbReference type="Proteomes" id="UP001215712"/>
    </source>
</evidence>
<sequence length="100" mass="11560">MITLGLLYYRRYKKDKQENLADAQWAEQEDWDDDVPKPNNRPDYRPYDSSSVDQSRLAVLPNASPLSSAESIHGFQQPNSSYQLSTWDSHDGRRNDGTRV</sequence>
<reference evidence="2" key="1">
    <citation type="journal article" date="2023" name="IMA Fungus">
        <title>Comparative genomic study of the Penicillium genus elucidates a diverse pangenome and 15 lateral gene transfer events.</title>
        <authorList>
            <person name="Petersen C."/>
            <person name="Sorensen T."/>
            <person name="Nielsen M.R."/>
            <person name="Sondergaard T.E."/>
            <person name="Sorensen J.L."/>
            <person name="Fitzpatrick D.A."/>
            <person name="Frisvad J.C."/>
            <person name="Nielsen K.L."/>
        </authorList>
    </citation>
    <scope>NUCLEOTIDE SEQUENCE</scope>
    <source>
        <strain evidence="2">IBT 17514</strain>
    </source>
</reference>
<feature type="compositionally biased region" description="Basic and acidic residues" evidence="1">
    <location>
        <begin position="34"/>
        <end position="46"/>
    </location>
</feature>
<gene>
    <name evidence="2" type="ORF">N7493_003338</name>
</gene>
<dbReference type="Proteomes" id="UP001215712">
    <property type="component" value="Unassembled WGS sequence"/>
</dbReference>
<evidence type="ECO:0000256" key="1">
    <source>
        <dbReference type="SAM" id="MobiDB-lite"/>
    </source>
</evidence>
<accession>A0AAD6MXF0</accession>
<comment type="caution">
    <text evidence="2">The sequence shown here is derived from an EMBL/GenBank/DDBJ whole genome shotgun (WGS) entry which is preliminary data.</text>
</comment>
<keyword evidence="3" id="KW-1185">Reference proteome</keyword>
<dbReference type="AlphaFoldDB" id="A0AAD6MXF0"/>
<proteinExistence type="predicted"/>
<protein>
    <submittedName>
        <fullName evidence="2">Uncharacterized protein</fullName>
    </submittedName>
</protein>
<dbReference type="EMBL" id="JAQJAN010000004">
    <property type="protein sequence ID" value="KAJ5731857.1"/>
    <property type="molecule type" value="Genomic_DNA"/>
</dbReference>
<feature type="region of interest" description="Disordered" evidence="1">
    <location>
        <begin position="25"/>
        <end position="100"/>
    </location>
</feature>
<organism evidence="2 3">
    <name type="scientific">Penicillium malachiteum</name>
    <dbReference type="NCBI Taxonomy" id="1324776"/>
    <lineage>
        <taxon>Eukaryota</taxon>
        <taxon>Fungi</taxon>
        <taxon>Dikarya</taxon>
        <taxon>Ascomycota</taxon>
        <taxon>Pezizomycotina</taxon>
        <taxon>Eurotiomycetes</taxon>
        <taxon>Eurotiomycetidae</taxon>
        <taxon>Eurotiales</taxon>
        <taxon>Aspergillaceae</taxon>
        <taxon>Penicillium</taxon>
    </lineage>
</organism>
<reference evidence="2" key="2">
    <citation type="submission" date="2023-01" db="EMBL/GenBank/DDBJ databases">
        <authorList>
            <person name="Petersen C."/>
        </authorList>
    </citation>
    <scope>NUCLEOTIDE SEQUENCE</scope>
    <source>
        <strain evidence="2">IBT 17514</strain>
    </source>
</reference>